<dbReference type="EMBL" id="FMIQ01000006">
    <property type="protein sequence ID" value="SCM51145.1"/>
    <property type="molecule type" value="Genomic_DNA"/>
</dbReference>
<proteinExistence type="predicted"/>
<sequence length="343" mass="39341">MDNKIARICWNSNDWKKPSGPNGKSTDNNSFEVNPGFGHEEWLFDYTNLIHGYQYSFLQPINNNAHKGRVYTIYLYYFEKASSKKICIGHIANVVCIDEHEAQSAINHFWENGRLAKMQHDLSSIGLEPTSITKNTSALLNFNIKFKPDDVVLYNNPIDITENIKNHRYILLNTDEAPFEGKKDNIDPLSSDITSILTSDLSDTEKDTLIKARIGQGRFKENVIKTWGGEKCAVTLVNIREMLIASHIKPWRDCESSDERLDGANGILLCSHIDKLFDRYMITFKFQGYKCILKISQHCDKQQLKGLGICDGEELNLDNINVTELSRFKKYIEHHNAIFDQNN</sequence>
<dbReference type="AlphaFoldDB" id="A0A1C6YWH3"/>
<keyword evidence="2" id="KW-0540">Nuclease</keyword>
<name>A0A1C6YWH3_HAFAL</name>
<gene>
    <name evidence="2" type="ORF">BN1044_00599</name>
</gene>
<keyword evidence="2" id="KW-0378">Hydrolase</keyword>
<accession>A0A1C6YWH3</accession>
<dbReference type="GO" id="GO:0004519">
    <property type="term" value="F:endonuclease activity"/>
    <property type="evidence" value="ECO:0007669"/>
    <property type="project" value="UniProtKB-KW"/>
</dbReference>
<dbReference type="RefSeq" id="WP_072307486.1">
    <property type="nucleotide sequence ID" value="NZ_FMIQ01000006.1"/>
</dbReference>
<evidence type="ECO:0000313" key="2">
    <source>
        <dbReference type="EMBL" id="SCM51145.1"/>
    </source>
</evidence>
<protein>
    <submittedName>
        <fullName evidence="2">HNH endonuclease</fullName>
    </submittedName>
</protein>
<organism evidence="2 3">
    <name type="scientific">Hafnia alvei</name>
    <dbReference type="NCBI Taxonomy" id="569"/>
    <lineage>
        <taxon>Bacteria</taxon>
        <taxon>Pseudomonadati</taxon>
        <taxon>Pseudomonadota</taxon>
        <taxon>Gammaproteobacteria</taxon>
        <taxon>Enterobacterales</taxon>
        <taxon>Hafniaceae</taxon>
        <taxon>Hafnia</taxon>
    </lineage>
</organism>
<evidence type="ECO:0000259" key="1">
    <source>
        <dbReference type="Pfam" id="PF13391"/>
    </source>
</evidence>
<reference evidence="2 3" key="1">
    <citation type="submission" date="2016-09" db="EMBL/GenBank/DDBJ databases">
        <authorList>
            <person name="Capua I."/>
            <person name="De Benedictis P."/>
            <person name="Joannis T."/>
            <person name="Lombin L.H."/>
            <person name="Cattoli G."/>
        </authorList>
    </citation>
    <scope>NUCLEOTIDE SEQUENCE [LARGE SCALE GENOMIC DNA]</scope>
    <source>
        <strain evidence="2 3">GB001</strain>
    </source>
</reference>
<feature type="domain" description="HNH nuclease" evidence="1">
    <location>
        <begin position="232"/>
        <end position="285"/>
    </location>
</feature>
<keyword evidence="2" id="KW-0255">Endonuclease</keyword>
<dbReference type="Proteomes" id="UP000094844">
    <property type="component" value="Unassembled WGS sequence"/>
</dbReference>
<evidence type="ECO:0000313" key="3">
    <source>
        <dbReference type="Proteomes" id="UP000094844"/>
    </source>
</evidence>
<dbReference type="Pfam" id="PF13391">
    <property type="entry name" value="HNH_2"/>
    <property type="match status" value="1"/>
</dbReference>
<dbReference type="InterPro" id="IPR003615">
    <property type="entry name" value="HNH_nuc"/>
</dbReference>